<comment type="caution">
    <text evidence="2">The sequence shown here is derived from an EMBL/GenBank/DDBJ whole genome shotgun (WGS) entry which is preliminary data.</text>
</comment>
<organism evidence="2 3">
    <name type="scientific">Nesterenkonia rhizosphaerae</name>
    <dbReference type="NCBI Taxonomy" id="1348272"/>
    <lineage>
        <taxon>Bacteria</taxon>
        <taxon>Bacillati</taxon>
        <taxon>Actinomycetota</taxon>
        <taxon>Actinomycetes</taxon>
        <taxon>Micrococcales</taxon>
        <taxon>Micrococcaceae</taxon>
        <taxon>Nesterenkonia</taxon>
    </lineage>
</organism>
<reference evidence="3" key="1">
    <citation type="journal article" date="2019" name="Int. J. Syst. Evol. Microbiol.">
        <title>The Global Catalogue of Microorganisms (GCM) 10K type strain sequencing project: providing services to taxonomists for standard genome sequencing and annotation.</title>
        <authorList>
            <consortium name="The Broad Institute Genomics Platform"/>
            <consortium name="The Broad Institute Genome Sequencing Center for Infectious Disease"/>
            <person name="Wu L."/>
            <person name="Ma J."/>
        </authorList>
    </citation>
    <scope>NUCLEOTIDE SEQUENCE [LARGE SCALE GENOMIC DNA]</scope>
    <source>
        <strain evidence="3">JCM 19129</strain>
    </source>
</reference>
<dbReference type="PANTHER" id="PTHR33824:SF7">
    <property type="entry name" value="POLYKETIDE CYCLASE_DEHYDRASE AND LIPID TRANSPORT SUPERFAMILY PROTEIN"/>
    <property type="match status" value="1"/>
</dbReference>
<dbReference type="PANTHER" id="PTHR33824">
    <property type="entry name" value="POLYKETIDE CYCLASE/DEHYDRASE AND LIPID TRANSPORT SUPERFAMILY PROTEIN"/>
    <property type="match status" value="1"/>
</dbReference>
<gene>
    <name evidence="2" type="ORF">GCM10025790_00850</name>
</gene>
<proteinExistence type="predicted"/>
<dbReference type="Pfam" id="PF03364">
    <property type="entry name" value="Polyketide_cyc"/>
    <property type="match status" value="1"/>
</dbReference>
<dbReference type="CDD" id="cd07817">
    <property type="entry name" value="SRPBCC_8"/>
    <property type="match status" value="1"/>
</dbReference>
<dbReference type="InterPro" id="IPR023393">
    <property type="entry name" value="START-like_dom_sf"/>
</dbReference>
<dbReference type="Proteomes" id="UP001500368">
    <property type="component" value="Unassembled WGS sequence"/>
</dbReference>
<dbReference type="EMBL" id="BAABLW010000001">
    <property type="protein sequence ID" value="GAA4910644.1"/>
    <property type="molecule type" value="Genomic_DNA"/>
</dbReference>
<protein>
    <submittedName>
        <fullName evidence="2">SRPBCC family protein</fullName>
    </submittedName>
</protein>
<dbReference type="Gene3D" id="3.30.530.20">
    <property type="match status" value="1"/>
</dbReference>
<dbReference type="RefSeq" id="WP_044494478.1">
    <property type="nucleotide sequence ID" value="NZ_BAABLW010000001.1"/>
</dbReference>
<evidence type="ECO:0000259" key="1">
    <source>
        <dbReference type="Pfam" id="PF03364"/>
    </source>
</evidence>
<evidence type="ECO:0000313" key="2">
    <source>
        <dbReference type="EMBL" id="GAA4910644.1"/>
    </source>
</evidence>
<dbReference type="SUPFAM" id="SSF55961">
    <property type="entry name" value="Bet v1-like"/>
    <property type="match status" value="1"/>
</dbReference>
<sequence length="149" mass="17040">MTTKVDKTVVVNVPLSTVYNQWTQFEDFPHFMGGVESVRQVTDKQLEWKASIGGVSREWTAEILRQEPDEVISWAATEGATNTGTVTFRPASPDSTEVHLELEYEPEDWVEKVGDKLNVVENRAEKDLERFKEFIESEDYATGAWRGRI</sequence>
<accession>A0ABP9FPS1</accession>
<keyword evidence="3" id="KW-1185">Reference proteome</keyword>
<dbReference type="InterPro" id="IPR047137">
    <property type="entry name" value="ORF3"/>
</dbReference>
<feature type="domain" description="Coenzyme Q-binding protein COQ10 START" evidence="1">
    <location>
        <begin position="11"/>
        <end position="130"/>
    </location>
</feature>
<name>A0ABP9FPS1_9MICC</name>
<dbReference type="InterPro" id="IPR005031">
    <property type="entry name" value="COQ10_START"/>
</dbReference>
<evidence type="ECO:0000313" key="3">
    <source>
        <dbReference type="Proteomes" id="UP001500368"/>
    </source>
</evidence>